<gene>
    <name evidence="7" type="primary">ytfT</name>
    <name evidence="7" type="ordered locus">CFU_2331</name>
</gene>
<feature type="transmembrane region" description="Helical" evidence="6">
    <location>
        <begin position="100"/>
        <end position="117"/>
    </location>
</feature>
<dbReference type="HOGENOM" id="CLU_028880_3_0_4"/>
<reference evidence="7 8" key="5">
    <citation type="journal article" date="2011" name="ISME J.">
        <title>Dual transcriptional profiling of a bacterial/fungal confrontation: Collimonas fungivorans versus Aspergillus niger.</title>
        <authorList>
            <person name="Mela F."/>
            <person name="Fritsche K."/>
            <person name="de Boer W."/>
            <person name="van Veen J.A."/>
            <person name="de Graaff L.H."/>
            <person name="van den Berg M."/>
            <person name="Leveau J.H."/>
        </authorList>
    </citation>
    <scope>NUCLEOTIDE SEQUENCE [LARGE SCALE GENOMIC DNA]</scope>
    <source>
        <strain evidence="7 8">Ter331</strain>
    </source>
</reference>
<dbReference type="PANTHER" id="PTHR32196">
    <property type="entry name" value="ABC TRANSPORTER PERMEASE PROTEIN YPHD-RELATED-RELATED"/>
    <property type="match status" value="1"/>
</dbReference>
<keyword evidence="3 6" id="KW-0812">Transmembrane</keyword>
<dbReference type="GO" id="GO:0005886">
    <property type="term" value="C:plasma membrane"/>
    <property type="evidence" value="ECO:0007669"/>
    <property type="project" value="UniProtKB-SubCell"/>
</dbReference>
<dbReference type="STRING" id="1005048.CFU_2331"/>
<evidence type="ECO:0000256" key="6">
    <source>
        <dbReference type="SAM" id="Phobius"/>
    </source>
</evidence>
<dbReference type="EMBL" id="CP002745">
    <property type="protein sequence ID" value="AEK62158.1"/>
    <property type="molecule type" value="Genomic_DNA"/>
</dbReference>
<feature type="transmembrane region" description="Helical" evidence="6">
    <location>
        <begin position="166"/>
        <end position="184"/>
    </location>
</feature>
<feature type="transmembrane region" description="Helical" evidence="6">
    <location>
        <begin position="311"/>
        <end position="329"/>
    </location>
</feature>
<dbReference type="KEGG" id="cfu:CFU_2331"/>
<reference evidence="8" key="6">
    <citation type="submission" date="2011-05" db="EMBL/GenBank/DDBJ databases">
        <title>Complete sequence of Collimonas fungivorans Ter331.</title>
        <authorList>
            <person name="Leveau J.H."/>
        </authorList>
    </citation>
    <scope>NUCLEOTIDE SEQUENCE [LARGE SCALE GENOMIC DNA]</scope>
    <source>
        <strain evidence="8">Ter331</strain>
    </source>
</reference>
<dbReference type="Pfam" id="PF02653">
    <property type="entry name" value="BPD_transp_2"/>
    <property type="match status" value="1"/>
</dbReference>
<keyword evidence="8" id="KW-1185">Reference proteome</keyword>
<dbReference type="InterPro" id="IPR001851">
    <property type="entry name" value="ABC_transp_permease"/>
</dbReference>
<accession>G0A952</accession>
<keyword evidence="5 6" id="KW-0472">Membrane</keyword>
<dbReference type="CDD" id="cd06579">
    <property type="entry name" value="TM_PBP1_transp_AraH_like"/>
    <property type="match status" value="1"/>
</dbReference>
<feature type="transmembrane region" description="Helical" evidence="6">
    <location>
        <begin position="37"/>
        <end position="55"/>
    </location>
</feature>
<comment type="subcellular location">
    <subcellularLocation>
        <location evidence="1">Cell membrane</location>
        <topology evidence="1">Multi-pass membrane protein</topology>
    </subcellularLocation>
</comment>
<reference evidence="7 8" key="2">
    <citation type="journal article" date="2006" name="J. Microbiol. Methods">
        <title>Genomic flank-sequencing of plasposon insertion sites for rapid identification of functional genes.</title>
        <authorList>
            <person name="Leveau J.H."/>
            <person name="Gerards S."/>
            <person name="Fritsche K."/>
            <person name="Zondag G."/>
            <person name="van Veen J.A."/>
        </authorList>
    </citation>
    <scope>NUCLEOTIDE SEQUENCE [LARGE SCALE GENOMIC DNA]</scope>
    <source>
        <strain evidence="7 8">Ter331</strain>
    </source>
</reference>
<evidence type="ECO:0000256" key="2">
    <source>
        <dbReference type="ARBA" id="ARBA00022475"/>
    </source>
</evidence>
<sequence>MRMSIPLNSDPLSGARLQSDTSPSLAVRLRVMLRNPLLRPLAALALLLLIDFFMIPGFFRLEWKDGHLYGSLIDIVNRAAPLILTALGMTLVIATRGIDISVGAVVAISGTVAAMLIGGTMEMHNGIPEYASRIPMVWAIAAAMGAALLCGVWNGFLVATLGLQPIIATLILMVGGRGLAQLLTDGQIVTVYYKPFFYIGSGYLFGLPFSLFIAIGVFVIVALMMRKTALGLFIQAVGINPVAARLAGIRTAALIFFVYMFCSACAGVAGLMISSNIKSADANNAGLLLELDAILAVTLGGTSLAGGKFSLVGSVIGALIIQALTYTIYSMGVPPEVNMVVKSIVVFAVCLSQSPEFRGLGSGWVGLSSGAARSRSVNGKKP</sequence>
<evidence type="ECO:0000256" key="1">
    <source>
        <dbReference type="ARBA" id="ARBA00004651"/>
    </source>
</evidence>
<dbReference type="AlphaFoldDB" id="G0A952"/>
<feature type="transmembrane region" description="Helical" evidence="6">
    <location>
        <begin position="75"/>
        <end position="93"/>
    </location>
</feature>
<reference evidence="7 8" key="1">
    <citation type="journal article" date="2004" name="Environ. Microbiol.">
        <title>Phylogeny-function analysis of (meta)genomic libraries: screening for expression of ribosomal RNA genes by large-insert library fluorescent in situ hybridization (LIL-FISH).</title>
        <authorList>
            <person name="Leveau J.H."/>
            <person name="Gerards S."/>
            <person name="de Boer W."/>
            <person name="van Veen J.A."/>
        </authorList>
    </citation>
    <scope>NUCLEOTIDE SEQUENCE [LARGE SCALE GENOMIC DNA]</scope>
    <source>
        <strain evidence="7 8">Ter331</strain>
    </source>
</reference>
<dbReference type="PANTHER" id="PTHR32196:SF19">
    <property type="entry name" value="GALACTOFURANOSE TRANSPORTER PERMEASE PROTEIN YTFT"/>
    <property type="match status" value="1"/>
</dbReference>
<reference evidence="7 8" key="3">
    <citation type="journal article" date="2008" name="FEMS Microbiol. Ecol.">
        <title>Identification and characterization of genes underlying chitinolysis in Collimonas fungivorans Ter331.</title>
        <authorList>
            <person name="Fritsche K."/>
            <person name="de Boer W."/>
            <person name="Gerards S."/>
            <person name="van den Berg M."/>
            <person name="van Veen J.A."/>
            <person name="Leveau J.H."/>
        </authorList>
    </citation>
    <scope>NUCLEOTIDE SEQUENCE [LARGE SCALE GENOMIC DNA]</scope>
    <source>
        <strain evidence="7 8">Ter331</strain>
    </source>
</reference>
<evidence type="ECO:0000256" key="4">
    <source>
        <dbReference type="ARBA" id="ARBA00022989"/>
    </source>
</evidence>
<dbReference type="Proteomes" id="UP000008392">
    <property type="component" value="Chromosome"/>
</dbReference>
<protein>
    <submittedName>
        <fullName evidence="7">Inner-membrane translocator</fullName>
    </submittedName>
</protein>
<dbReference type="eggNOG" id="COG1172">
    <property type="taxonomic scope" value="Bacteria"/>
</dbReference>
<reference evidence="7 8" key="4">
    <citation type="journal article" date="2010" name="Environ. Microbiol.">
        <title>The bacterial genus Collimonas: mycophagy, weathering and other adaptive solutions to life in oligotrophic soil environments.</title>
        <authorList>
            <person name="Leveau J.H."/>
            <person name="Uroz S."/>
            <person name="de Boer W."/>
        </authorList>
    </citation>
    <scope>NUCLEOTIDE SEQUENCE [LARGE SCALE GENOMIC DNA]</scope>
    <source>
        <strain evidence="7 8">Ter331</strain>
    </source>
</reference>
<feature type="transmembrane region" description="Helical" evidence="6">
    <location>
        <begin position="137"/>
        <end position="159"/>
    </location>
</feature>
<proteinExistence type="predicted"/>
<organism evidence="7 8">
    <name type="scientific">Collimonas fungivorans (strain Ter331)</name>
    <dbReference type="NCBI Taxonomy" id="1005048"/>
    <lineage>
        <taxon>Bacteria</taxon>
        <taxon>Pseudomonadati</taxon>
        <taxon>Pseudomonadota</taxon>
        <taxon>Betaproteobacteria</taxon>
        <taxon>Burkholderiales</taxon>
        <taxon>Oxalobacteraceae</taxon>
        <taxon>Collimonas</taxon>
    </lineage>
</organism>
<name>G0A952_COLFT</name>
<dbReference type="GO" id="GO:0022857">
    <property type="term" value="F:transmembrane transporter activity"/>
    <property type="evidence" value="ECO:0007669"/>
    <property type="project" value="InterPro"/>
</dbReference>
<evidence type="ECO:0000313" key="7">
    <source>
        <dbReference type="EMBL" id="AEK62158.1"/>
    </source>
</evidence>
<keyword evidence="2" id="KW-1003">Cell membrane</keyword>
<evidence type="ECO:0000313" key="8">
    <source>
        <dbReference type="Proteomes" id="UP000008392"/>
    </source>
</evidence>
<keyword evidence="4 6" id="KW-1133">Transmembrane helix</keyword>
<evidence type="ECO:0000256" key="3">
    <source>
        <dbReference type="ARBA" id="ARBA00022692"/>
    </source>
</evidence>
<feature type="transmembrane region" description="Helical" evidence="6">
    <location>
        <begin position="253"/>
        <end position="273"/>
    </location>
</feature>
<evidence type="ECO:0000256" key="5">
    <source>
        <dbReference type="ARBA" id="ARBA00023136"/>
    </source>
</evidence>
<feature type="transmembrane region" description="Helical" evidence="6">
    <location>
        <begin position="196"/>
        <end position="223"/>
    </location>
</feature>